<evidence type="ECO:0000313" key="2">
    <source>
        <dbReference type="Proteomes" id="UP000635983"/>
    </source>
</evidence>
<evidence type="ECO:0000313" key="1">
    <source>
        <dbReference type="EMBL" id="GGK01628.1"/>
    </source>
</evidence>
<dbReference type="AlphaFoldDB" id="A0A917PZG6"/>
<dbReference type="EMBL" id="BMPO01000006">
    <property type="protein sequence ID" value="GGK01628.1"/>
    <property type="molecule type" value="Genomic_DNA"/>
</dbReference>
<comment type="caution">
    <text evidence="1">The sequence shown here is derived from an EMBL/GenBank/DDBJ whole genome shotgun (WGS) entry which is preliminary data.</text>
</comment>
<keyword evidence="2" id="KW-1185">Reference proteome</keyword>
<sequence>METLDPMKALLFSSASAEVVSIDHIHDLDAHPIDVDALIEEDLCAWLVETGCTVRKLGASHWSVTRPDGSEVSISGLDRLSLYTANAQQLHQVGGH</sequence>
<proteinExistence type="predicted"/>
<protein>
    <submittedName>
        <fullName evidence="1">Uncharacterized protein</fullName>
    </submittedName>
</protein>
<dbReference type="Proteomes" id="UP000635983">
    <property type="component" value="Unassembled WGS sequence"/>
</dbReference>
<reference evidence="1" key="1">
    <citation type="journal article" date="2014" name="Int. J. Syst. Evol. Microbiol.">
        <title>Complete genome sequence of Corynebacterium casei LMG S-19264T (=DSM 44701T), isolated from a smear-ripened cheese.</title>
        <authorList>
            <consortium name="US DOE Joint Genome Institute (JGI-PGF)"/>
            <person name="Walter F."/>
            <person name="Albersmeier A."/>
            <person name="Kalinowski J."/>
            <person name="Ruckert C."/>
        </authorList>
    </citation>
    <scope>NUCLEOTIDE SEQUENCE</scope>
    <source>
        <strain evidence="1">JCM 30078</strain>
    </source>
</reference>
<name>A0A917PZG6_9PSED</name>
<accession>A0A917PZG6</accession>
<gene>
    <name evidence="1" type="ORF">GCM10009304_29280</name>
</gene>
<reference evidence="1" key="2">
    <citation type="submission" date="2020-09" db="EMBL/GenBank/DDBJ databases">
        <authorList>
            <person name="Sun Q."/>
            <person name="Ohkuma M."/>
        </authorList>
    </citation>
    <scope>NUCLEOTIDE SEQUENCE</scope>
    <source>
        <strain evidence="1">JCM 30078</strain>
    </source>
</reference>
<organism evidence="1 2">
    <name type="scientific">Pseudomonas matsuisoli</name>
    <dbReference type="NCBI Taxonomy" id="1515666"/>
    <lineage>
        <taxon>Bacteria</taxon>
        <taxon>Pseudomonadati</taxon>
        <taxon>Pseudomonadota</taxon>
        <taxon>Gammaproteobacteria</taxon>
        <taxon>Pseudomonadales</taxon>
        <taxon>Pseudomonadaceae</taxon>
        <taxon>Pseudomonas</taxon>
    </lineage>
</organism>